<organism evidence="3 4">
    <name type="scientific">Aquamicrobium aerolatum DSM 21857</name>
    <dbReference type="NCBI Taxonomy" id="1121003"/>
    <lineage>
        <taxon>Bacteria</taxon>
        <taxon>Pseudomonadati</taxon>
        <taxon>Pseudomonadota</taxon>
        <taxon>Alphaproteobacteria</taxon>
        <taxon>Hyphomicrobiales</taxon>
        <taxon>Phyllobacteriaceae</taxon>
        <taxon>Aerobium</taxon>
    </lineage>
</organism>
<reference evidence="4" key="1">
    <citation type="submission" date="2016-10" db="EMBL/GenBank/DDBJ databases">
        <authorList>
            <person name="Varghese N."/>
            <person name="Submissions S."/>
        </authorList>
    </citation>
    <scope>NUCLEOTIDE SEQUENCE [LARGE SCALE GENOMIC DNA]</scope>
    <source>
        <strain evidence="4">DSM 21857</strain>
    </source>
</reference>
<feature type="domain" description="Pyrroline-5-carboxylate reductase catalytic N-terminal" evidence="1">
    <location>
        <begin position="2"/>
        <end position="98"/>
    </location>
</feature>
<dbReference type="Gene3D" id="3.40.50.720">
    <property type="entry name" value="NAD(P)-binding Rossmann-like Domain"/>
    <property type="match status" value="1"/>
</dbReference>
<protein>
    <submittedName>
        <fullName evidence="3">3-hydroxyisobutyrate dehydrogenase</fullName>
    </submittedName>
</protein>
<dbReference type="SUPFAM" id="SSF51735">
    <property type="entry name" value="NAD(P)-binding Rossmann-fold domains"/>
    <property type="match status" value="1"/>
</dbReference>
<dbReference type="STRING" id="1121003.SAMN03080618_02470"/>
<dbReference type="Gene3D" id="1.10.1040.10">
    <property type="entry name" value="N-(1-d-carboxylethyl)-l-norvaline Dehydrogenase, domain 2"/>
    <property type="match status" value="1"/>
</dbReference>
<dbReference type="Proteomes" id="UP000242763">
    <property type="component" value="Unassembled WGS sequence"/>
</dbReference>
<accession>A0A1I3PWU2</accession>
<dbReference type="InterPro" id="IPR028939">
    <property type="entry name" value="P5C_Rdtase_cat_N"/>
</dbReference>
<name>A0A1I3PWU2_9HYPH</name>
<gene>
    <name evidence="3" type="ORF">SAMN03080618_02470</name>
</gene>
<feature type="domain" description="Phosphogluconate dehydrogenase NAD-binding putative C-terminal" evidence="2">
    <location>
        <begin position="194"/>
        <end position="266"/>
    </location>
</feature>
<sequence length="294" mass="31167">MRIAFIGFGEAARAFVSTLRQQDGLSFCAFDRLLGTGTSSENALRAAAAQLNVELAEDAVHAIFDADWVISAVTAADSLDAAQSVADHLNADQVFIDINSVSGGRKQDTAALVGVNGAAYVDMAVMAPVHPRGHRTPALLAGPACRALSAQFTTLEFDFSIVGDEIGAATSIKMLRSLFVKGMEAITVQTLLAAKAAGRFDEVYGSLAASFPQLGWPDYPTYQLERVARHGVRRAAEMRESAATLKELGFGPGHDLATAIADFQAEIGELGHDVNETGEVSALYENLLTRFCAD</sequence>
<evidence type="ECO:0000313" key="3">
    <source>
        <dbReference type="EMBL" id="SFJ25737.1"/>
    </source>
</evidence>
<evidence type="ECO:0000313" key="4">
    <source>
        <dbReference type="Proteomes" id="UP000242763"/>
    </source>
</evidence>
<dbReference type="EMBL" id="FORF01000013">
    <property type="protein sequence ID" value="SFJ25737.1"/>
    <property type="molecule type" value="Genomic_DNA"/>
</dbReference>
<dbReference type="InterPro" id="IPR013328">
    <property type="entry name" value="6PGD_dom2"/>
</dbReference>
<dbReference type="AlphaFoldDB" id="A0A1I3PWU2"/>
<dbReference type="Pfam" id="PF03807">
    <property type="entry name" value="F420_oxidored"/>
    <property type="match status" value="1"/>
</dbReference>
<evidence type="ECO:0000259" key="1">
    <source>
        <dbReference type="Pfam" id="PF03807"/>
    </source>
</evidence>
<keyword evidence="4" id="KW-1185">Reference proteome</keyword>
<dbReference type="InterPro" id="IPR036291">
    <property type="entry name" value="NAD(P)-bd_dom_sf"/>
</dbReference>
<proteinExistence type="predicted"/>
<evidence type="ECO:0000259" key="2">
    <source>
        <dbReference type="Pfam" id="PF09130"/>
    </source>
</evidence>
<dbReference type="OrthoDB" id="4333at2"/>
<dbReference type="Pfam" id="PF09130">
    <property type="entry name" value="DUF1932"/>
    <property type="match status" value="1"/>
</dbReference>
<dbReference type="InterPro" id="IPR008927">
    <property type="entry name" value="6-PGluconate_DH-like_C_sf"/>
</dbReference>
<dbReference type="InterPro" id="IPR015814">
    <property type="entry name" value="Pgluconate_DH_NAD-bd_C"/>
</dbReference>
<dbReference type="SUPFAM" id="SSF48179">
    <property type="entry name" value="6-phosphogluconate dehydrogenase C-terminal domain-like"/>
    <property type="match status" value="1"/>
</dbReference>
<dbReference type="RefSeq" id="WP_091522737.1">
    <property type="nucleotide sequence ID" value="NZ_FORF01000013.1"/>
</dbReference>